<dbReference type="PANTHER" id="PTHR37530:SF1">
    <property type="entry name" value="OUTER MEMBRANE PROTEIN SLP"/>
    <property type="match status" value="1"/>
</dbReference>
<dbReference type="PROSITE" id="PS51257">
    <property type="entry name" value="PROKAR_LIPOPROTEIN"/>
    <property type="match status" value="1"/>
</dbReference>
<dbReference type="RefSeq" id="WP_005662638.1">
    <property type="nucleotide sequence ID" value="NZ_CP089180.1"/>
</dbReference>
<dbReference type="Pfam" id="PF03843">
    <property type="entry name" value="Slp"/>
    <property type="match status" value="1"/>
</dbReference>
<reference evidence="1 2" key="1">
    <citation type="submission" date="2014-05" db="EMBL/GenBank/DDBJ databases">
        <title>Methylome analysis of the phasevarions of Haemophilus influenzae.</title>
        <authorList>
            <person name="Atack J.M."/>
            <person name="Fox K.L."/>
            <person name="Power P.M."/>
            <person name="Clark T."/>
            <person name="Jurcisek J."/>
            <person name="Korlach J."/>
            <person name="Bakaletz L.O."/>
            <person name="Jennings M.P."/>
        </authorList>
    </citation>
    <scope>NUCLEOTIDE SEQUENCE [LARGE SCALE GENOMIC DNA]</scope>
    <source>
        <strain evidence="1 2">1209</strain>
    </source>
</reference>
<dbReference type="NCBIfam" id="TIGR00752">
    <property type="entry name" value="slp"/>
    <property type="match status" value="1"/>
</dbReference>
<gene>
    <name evidence="1" type="primary">slp</name>
    <name evidence="1" type="ORF">NTHI1209_01911</name>
</gene>
<dbReference type="EMBL" id="JMQP01000002">
    <property type="protein sequence ID" value="KIS36270.1"/>
    <property type="molecule type" value="Genomic_DNA"/>
</dbReference>
<dbReference type="GO" id="GO:0019867">
    <property type="term" value="C:outer membrane"/>
    <property type="evidence" value="ECO:0007669"/>
    <property type="project" value="InterPro"/>
</dbReference>
<dbReference type="InterPro" id="IPR004658">
    <property type="entry name" value="OMP_Slp"/>
</dbReference>
<organism evidence="1 2">
    <name type="scientific">Haemophilus influenzae</name>
    <dbReference type="NCBI Taxonomy" id="727"/>
    <lineage>
        <taxon>Bacteria</taxon>
        <taxon>Pseudomonadati</taxon>
        <taxon>Pseudomonadota</taxon>
        <taxon>Gammaproteobacteria</taxon>
        <taxon>Pasteurellales</taxon>
        <taxon>Pasteurellaceae</taxon>
        <taxon>Haemophilus</taxon>
    </lineage>
</organism>
<dbReference type="PATRIC" id="fig|727.582.peg.1738"/>
<name>A0A0D0GY53_HAEIF</name>
<dbReference type="PIRSF" id="PIRSF004982">
    <property type="entry name" value="SlP"/>
    <property type="match status" value="1"/>
</dbReference>
<dbReference type="PANTHER" id="PTHR37530">
    <property type="entry name" value="OUTER MEMBRANE PROTEIN SLP"/>
    <property type="match status" value="1"/>
</dbReference>
<dbReference type="AlphaFoldDB" id="A0A0D0GY53"/>
<evidence type="ECO:0000313" key="1">
    <source>
        <dbReference type="EMBL" id="KIS36270.1"/>
    </source>
</evidence>
<comment type="caution">
    <text evidence="1">The sequence shown here is derived from an EMBL/GenBank/DDBJ whole genome shotgun (WGS) entry which is preliminary data.</text>
</comment>
<dbReference type="Proteomes" id="UP000050700">
    <property type="component" value="Unassembled WGS sequence"/>
</dbReference>
<sequence>MKGKITLFFTALCFGLTGCIAPPKGLEKERFSINSYREISPQDLTCHCKTVRLGGKIVNTIVLANQTKIEVLSLPVSSISGKPFVELQSDGRFIVYFNGFVEPENLKERYITVGGQLSGTEKGKIEQANYTYPVVQADKYRIWTLSTIYEYPTDDWDEDDDWGFFRWRHRPWYVQPEIHYYLN</sequence>
<proteinExistence type="predicted"/>
<accession>A0A0D0GY53</accession>
<evidence type="ECO:0000313" key="2">
    <source>
        <dbReference type="Proteomes" id="UP000050700"/>
    </source>
</evidence>
<protein>
    <submittedName>
        <fullName evidence="1">Outer membrane protein slp</fullName>
    </submittedName>
</protein>